<protein>
    <submittedName>
        <fullName evidence="1">Uncharacterized protein</fullName>
    </submittedName>
</protein>
<keyword evidence="2" id="KW-1185">Reference proteome</keyword>
<accession>A0ACC1MDY4</accession>
<evidence type="ECO:0000313" key="2">
    <source>
        <dbReference type="Proteomes" id="UP001143910"/>
    </source>
</evidence>
<gene>
    <name evidence="1" type="ORF">NQ176_g11147</name>
</gene>
<dbReference type="Proteomes" id="UP001143910">
    <property type="component" value="Unassembled WGS sequence"/>
</dbReference>
<name>A0ACC1MDY4_9HYPO</name>
<evidence type="ECO:0000313" key="1">
    <source>
        <dbReference type="EMBL" id="KAJ2958996.1"/>
    </source>
</evidence>
<comment type="caution">
    <text evidence="1">The sequence shown here is derived from an EMBL/GenBank/DDBJ whole genome shotgun (WGS) entry which is preliminary data.</text>
</comment>
<organism evidence="1 2">
    <name type="scientific">Zarea fungicola</name>
    <dbReference type="NCBI Taxonomy" id="93591"/>
    <lineage>
        <taxon>Eukaryota</taxon>
        <taxon>Fungi</taxon>
        <taxon>Dikarya</taxon>
        <taxon>Ascomycota</taxon>
        <taxon>Pezizomycotina</taxon>
        <taxon>Sordariomycetes</taxon>
        <taxon>Hypocreomycetidae</taxon>
        <taxon>Hypocreales</taxon>
        <taxon>Cordycipitaceae</taxon>
        <taxon>Zarea</taxon>
    </lineage>
</organism>
<sequence length="70" mass="8274">MWRRVQIPSVDDMHRKLLNVNLKPTSEDPLKIAQAANKPKQQKKRVSKRGGKVTNVHMQHLMQDFSDRRR</sequence>
<dbReference type="EMBL" id="JANJQO010003513">
    <property type="protein sequence ID" value="KAJ2958996.1"/>
    <property type="molecule type" value="Genomic_DNA"/>
</dbReference>
<reference evidence="1" key="1">
    <citation type="submission" date="2022-08" db="EMBL/GenBank/DDBJ databases">
        <title>Genome Sequence of Lecanicillium fungicola.</title>
        <authorList>
            <person name="Buettner E."/>
        </authorList>
    </citation>
    <scope>NUCLEOTIDE SEQUENCE</scope>
    <source>
        <strain evidence="1">Babe33</strain>
    </source>
</reference>
<proteinExistence type="predicted"/>